<evidence type="ECO:0000313" key="2">
    <source>
        <dbReference type="EMBL" id="CAK1540902.1"/>
    </source>
</evidence>
<dbReference type="EMBL" id="CAVLEF010000002">
    <property type="protein sequence ID" value="CAK1540902.1"/>
    <property type="molecule type" value="Genomic_DNA"/>
</dbReference>
<keyword evidence="3" id="KW-1185">Reference proteome</keyword>
<gene>
    <name evidence="2" type="ORF">LNINA_LOCUS922</name>
</gene>
<reference evidence="2 3" key="1">
    <citation type="submission" date="2023-11" db="EMBL/GenBank/DDBJ databases">
        <authorList>
            <person name="Okamura Y."/>
        </authorList>
    </citation>
    <scope>NUCLEOTIDE SEQUENCE [LARGE SCALE GENOMIC DNA]</scope>
</reference>
<dbReference type="Proteomes" id="UP001497472">
    <property type="component" value="Unassembled WGS sequence"/>
</dbReference>
<evidence type="ECO:0008006" key="4">
    <source>
        <dbReference type="Google" id="ProtNLM"/>
    </source>
</evidence>
<proteinExistence type="predicted"/>
<dbReference type="AlphaFoldDB" id="A0AAV1IUS1"/>
<feature type="compositionally biased region" description="Low complexity" evidence="1">
    <location>
        <begin position="40"/>
        <end position="53"/>
    </location>
</feature>
<comment type="caution">
    <text evidence="2">The sequence shown here is derived from an EMBL/GenBank/DDBJ whole genome shotgun (WGS) entry which is preliminary data.</text>
</comment>
<feature type="region of interest" description="Disordered" evidence="1">
    <location>
        <begin position="1"/>
        <end position="89"/>
    </location>
</feature>
<name>A0AAV1IUS1_9NEOP</name>
<dbReference type="Gene3D" id="6.10.140.1020">
    <property type="match status" value="1"/>
</dbReference>
<evidence type="ECO:0000313" key="3">
    <source>
        <dbReference type="Proteomes" id="UP001497472"/>
    </source>
</evidence>
<protein>
    <recommendedName>
        <fullName evidence="4">Swi5-dependent recombination DNA repair protein 1 homolog</fullName>
    </recommendedName>
</protein>
<accession>A0AAV1IUS1</accession>
<feature type="compositionally biased region" description="Polar residues" evidence="1">
    <location>
        <begin position="1"/>
        <end position="12"/>
    </location>
</feature>
<evidence type="ECO:0000256" key="1">
    <source>
        <dbReference type="SAM" id="MobiDB-lite"/>
    </source>
</evidence>
<organism evidence="2 3">
    <name type="scientific">Leptosia nina</name>
    <dbReference type="NCBI Taxonomy" id="320188"/>
    <lineage>
        <taxon>Eukaryota</taxon>
        <taxon>Metazoa</taxon>
        <taxon>Ecdysozoa</taxon>
        <taxon>Arthropoda</taxon>
        <taxon>Hexapoda</taxon>
        <taxon>Insecta</taxon>
        <taxon>Pterygota</taxon>
        <taxon>Neoptera</taxon>
        <taxon>Endopterygota</taxon>
        <taxon>Lepidoptera</taxon>
        <taxon>Glossata</taxon>
        <taxon>Ditrysia</taxon>
        <taxon>Papilionoidea</taxon>
        <taxon>Pieridae</taxon>
        <taxon>Pierinae</taxon>
        <taxon>Leptosia</taxon>
    </lineage>
</organism>
<sequence length="428" mass="48511">MNPVSKLNTDSPKTPGGISKSLLTPCRRVGLSRKFNKKGPSPFISPLSSSTSSTNNVVETPKREQKKRKVASKNDEESKNNLPSTPETIEYQSYNKNIISTPLRNVPLSKRKSKTHILMQDEDIENKDDKNSIEVIHSFKDVTKISSPDFTNYNCTKKAKNDDNKSTMEIDSSDVGKNNAENFPNNLAKECFVVIHKKMLKNLRCKEPANTQVEKPKSQSLFDSDSDDVPLCDLNKPVLFDNCDNVFVESKKHMVKKPALKNTISKNKSSTMNNQTQMKNTTPQIVAQSACDDDDDFECSKKTIIVKKSYNKMIKPIKAKSTGSITERDIDNLKARIEMKKKLLEARVMTEDSNELRNLVKKWQKGFQEAFMELFDLMREKLPDCRNMDFSEILQTLQIPPGLVGYDVDKDCFVTPDDSNILFSSINN</sequence>
<feature type="compositionally biased region" description="Polar residues" evidence="1">
    <location>
        <begin position="80"/>
        <end position="89"/>
    </location>
</feature>